<feature type="domain" description="HAMP" evidence="3">
    <location>
        <begin position="333"/>
        <end position="386"/>
    </location>
</feature>
<dbReference type="GO" id="GO:0016787">
    <property type="term" value="F:hydrolase activity"/>
    <property type="evidence" value="ECO:0007669"/>
    <property type="project" value="UniProtKB-KW"/>
</dbReference>
<evidence type="ECO:0000313" key="4">
    <source>
        <dbReference type="EMBL" id="MBB4620421.1"/>
    </source>
</evidence>
<feature type="transmembrane region" description="Helical" evidence="2">
    <location>
        <begin position="313"/>
        <end position="332"/>
    </location>
</feature>
<comment type="caution">
    <text evidence="4">The sequence shown here is derived from an EMBL/GenBank/DDBJ whole genome shotgun (WGS) entry which is preliminary data.</text>
</comment>
<evidence type="ECO:0000259" key="3">
    <source>
        <dbReference type="PROSITE" id="PS50885"/>
    </source>
</evidence>
<gene>
    <name evidence="4" type="ORF">GGQ57_000295</name>
</gene>
<dbReference type="PANTHER" id="PTHR43156:SF2">
    <property type="entry name" value="STAGE II SPORULATION PROTEIN E"/>
    <property type="match status" value="1"/>
</dbReference>
<feature type="transmembrane region" description="Helical" evidence="2">
    <location>
        <begin position="20"/>
        <end position="39"/>
    </location>
</feature>
<dbReference type="PANTHER" id="PTHR43156">
    <property type="entry name" value="STAGE II SPORULATION PROTEIN E-RELATED"/>
    <property type="match status" value="1"/>
</dbReference>
<dbReference type="InterPro" id="IPR036457">
    <property type="entry name" value="PPM-type-like_dom_sf"/>
</dbReference>
<evidence type="ECO:0000256" key="1">
    <source>
        <dbReference type="ARBA" id="ARBA00022801"/>
    </source>
</evidence>
<dbReference type="Gene3D" id="3.30.450.20">
    <property type="entry name" value="PAS domain"/>
    <property type="match status" value="2"/>
</dbReference>
<dbReference type="CDD" id="cd12912">
    <property type="entry name" value="PDC2_MCP_like"/>
    <property type="match status" value="1"/>
</dbReference>
<dbReference type="Pfam" id="PF22673">
    <property type="entry name" value="MCP-like_PDC_1"/>
    <property type="match status" value="1"/>
</dbReference>
<protein>
    <submittedName>
        <fullName evidence="4">Sigma-B regulation protein RsbU (Phosphoserine phosphatase)</fullName>
        <ecNumber evidence="4">3.1.3.3</ecNumber>
    </submittedName>
</protein>
<proteinExistence type="predicted"/>
<dbReference type="EC" id="3.1.3.3" evidence="4"/>
<sequence>MHPFRQIFQFKSFATRMSVYVLSFALVVFAVIIVLFYSYSREKVTDYAIKSTHGQLYNTAIEINNLLQTVETTMYQSVWTIEESLNDPDSLYRIIAAVAENNDLIESSGIAFEPYYYKTKGKYFMPYVSVINKKTEYSLLGSQSYDYPCMDWYLIPKLLKQDYWSEPYYDQGGGNFIMSTYSLPLLDKEGKVYAIFTANISLSRFTTMIDQLKPYSSSFTFLISRNGSYLTYPDHEKIMNETILTDAFTSNNTGLENVGQEMLAGQTHTAQIKLNGNPAYIFYSSIPHIGWSVANVCPPSIILKDLDTISGQILFGLLTGMLVLFFVIHIIIRRLVKPLAAFSESARVIATGRFNVKLPEVKSYDEIKMLHDSLAYMQQSLFDYVIKLHETTATKERIESELSIAREIQMGMIPKTFPPFPSRQDVDLYAILQPAREVGGDLYDYFIENDKLYFIIGDVSGKGVPASLFMAIARSMFRSFSRHTDSPATIVSGMNNAISENNETNMFITLIVGVLDLHSGELKICNAGHTLPVQVSPEGKVSLIEARTHLIVGIMIDHEYTNEIFYLEKGTKIFFYTDGITEAENAKKELYGEANMIKTLSANSQQDIHAIVSSVICSVAHHVQLAEQSDDLTILVIHYEPNNQKQERN</sequence>
<dbReference type="Pfam" id="PF07228">
    <property type="entry name" value="SpoIIE"/>
    <property type="match status" value="1"/>
</dbReference>
<dbReference type="Proteomes" id="UP000533637">
    <property type="component" value="Unassembled WGS sequence"/>
</dbReference>
<dbReference type="CDD" id="cd06225">
    <property type="entry name" value="HAMP"/>
    <property type="match status" value="1"/>
</dbReference>
<dbReference type="CDD" id="cd12913">
    <property type="entry name" value="PDC1_MCP_like"/>
    <property type="match status" value="1"/>
</dbReference>
<evidence type="ECO:0000313" key="5">
    <source>
        <dbReference type="Proteomes" id="UP000533637"/>
    </source>
</evidence>
<dbReference type="InterPro" id="IPR052016">
    <property type="entry name" value="Bact_Sigma-Reg"/>
</dbReference>
<dbReference type="Gene3D" id="3.60.40.10">
    <property type="entry name" value="PPM-type phosphatase domain"/>
    <property type="match status" value="1"/>
</dbReference>
<dbReference type="Gene3D" id="6.10.340.10">
    <property type="match status" value="1"/>
</dbReference>
<keyword evidence="2" id="KW-0812">Transmembrane</keyword>
<dbReference type="PROSITE" id="PS50885">
    <property type="entry name" value="HAMP"/>
    <property type="match status" value="1"/>
</dbReference>
<dbReference type="RefSeq" id="WP_122355440.1">
    <property type="nucleotide sequence ID" value="NZ_BMPB01000006.1"/>
</dbReference>
<dbReference type="Pfam" id="PF00672">
    <property type="entry name" value="HAMP"/>
    <property type="match status" value="1"/>
</dbReference>
<dbReference type="SMART" id="SM00304">
    <property type="entry name" value="HAMP"/>
    <property type="match status" value="1"/>
</dbReference>
<reference evidence="4 5" key="1">
    <citation type="submission" date="2020-08" db="EMBL/GenBank/DDBJ databases">
        <title>Genomic Encyclopedia of Type Strains, Phase IV (KMG-IV): sequencing the most valuable type-strain genomes for metagenomic binning, comparative biology and taxonomic classification.</title>
        <authorList>
            <person name="Goeker M."/>
        </authorList>
    </citation>
    <scope>NUCLEOTIDE SEQUENCE [LARGE SCALE GENOMIC DNA]</scope>
    <source>
        <strain evidence="4 5">DSM 102983</strain>
    </source>
</reference>
<keyword evidence="2" id="KW-1133">Transmembrane helix</keyword>
<keyword evidence="5" id="KW-1185">Reference proteome</keyword>
<dbReference type="SMART" id="SM00331">
    <property type="entry name" value="PP2C_SIG"/>
    <property type="match status" value="1"/>
</dbReference>
<keyword evidence="2" id="KW-0472">Membrane</keyword>
<evidence type="ECO:0000256" key="2">
    <source>
        <dbReference type="SAM" id="Phobius"/>
    </source>
</evidence>
<dbReference type="InterPro" id="IPR001932">
    <property type="entry name" value="PPM-type_phosphatase-like_dom"/>
</dbReference>
<dbReference type="SUPFAM" id="SSF158472">
    <property type="entry name" value="HAMP domain-like"/>
    <property type="match status" value="1"/>
</dbReference>
<dbReference type="EMBL" id="JACHOC010000001">
    <property type="protein sequence ID" value="MBB4620421.1"/>
    <property type="molecule type" value="Genomic_DNA"/>
</dbReference>
<organism evidence="4 5">
    <name type="scientific">Parabacteroides faecis</name>
    <dbReference type="NCBI Taxonomy" id="1217282"/>
    <lineage>
        <taxon>Bacteria</taxon>
        <taxon>Pseudomonadati</taxon>
        <taxon>Bacteroidota</taxon>
        <taxon>Bacteroidia</taxon>
        <taxon>Bacteroidales</taxon>
        <taxon>Tannerellaceae</taxon>
        <taxon>Parabacteroides</taxon>
    </lineage>
</organism>
<keyword evidence="1 4" id="KW-0378">Hydrolase</keyword>
<name>A0ABR6KFZ2_9BACT</name>
<accession>A0ABR6KFZ2</accession>
<dbReference type="InterPro" id="IPR003660">
    <property type="entry name" value="HAMP_dom"/>
</dbReference>
<dbReference type="SUPFAM" id="SSF81606">
    <property type="entry name" value="PP2C-like"/>
    <property type="match status" value="1"/>
</dbReference>